<organism evidence="2 3">
    <name type="scientific">Cylicocyclus nassatus</name>
    <name type="common">Nematode worm</name>
    <dbReference type="NCBI Taxonomy" id="53992"/>
    <lineage>
        <taxon>Eukaryota</taxon>
        <taxon>Metazoa</taxon>
        <taxon>Ecdysozoa</taxon>
        <taxon>Nematoda</taxon>
        <taxon>Chromadorea</taxon>
        <taxon>Rhabditida</taxon>
        <taxon>Rhabditina</taxon>
        <taxon>Rhabditomorpha</taxon>
        <taxon>Strongyloidea</taxon>
        <taxon>Strongylidae</taxon>
        <taxon>Cylicocyclus</taxon>
    </lineage>
</organism>
<sequence>MWVVKALLRFQAILCIRAAYSDCDDDYLDPEVRTRLRKVLLKKESQYDCELEERAADFISTYTLHCDPEKPLNVTKLVGSLNYYEKSFLHKATYFKSQNELYDHMKNVKEDVGCANLPQKPYGYICLIEESLFVEDLIGPW</sequence>
<keyword evidence="1" id="KW-0732">Signal</keyword>
<accession>A0AA36DQ44</accession>
<name>A0AA36DQ44_CYLNA</name>
<dbReference type="EMBL" id="CATQJL010000001">
    <property type="protein sequence ID" value="CAJ0591633.1"/>
    <property type="molecule type" value="Genomic_DNA"/>
</dbReference>
<reference evidence="2" key="1">
    <citation type="submission" date="2023-07" db="EMBL/GenBank/DDBJ databases">
        <authorList>
            <consortium name="CYATHOMIX"/>
        </authorList>
    </citation>
    <scope>NUCLEOTIDE SEQUENCE</scope>
    <source>
        <strain evidence="2">N/A</strain>
    </source>
</reference>
<evidence type="ECO:0000256" key="1">
    <source>
        <dbReference type="SAM" id="SignalP"/>
    </source>
</evidence>
<keyword evidence="3" id="KW-1185">Reference proteome</keyword>
<proteinExistence type="predicted"/>
<comment type="caution">
    <text evidence="2">The sequence shown here is derived from an EMBL/GenBank/DDBJ whole genome shotgun (WGS) entry which is preliminary data.</text>
</comment>
<evidence type="ECO:0000313" key="2">
    <source>
        <dbReference type="EMBL" id="CAJ0591633.1"/>
    </source>
</evidence>
<feature type="signal peptide" evidence="1">
    <location>
        <begin position="1"/>
        <end position="23"/>
    </location>
</feature>
<feature type="chain" id="PRO_5041443206" evidence="1">
    <location>
        <begin position="24"/>
        <end position="141"/>
    </location>
</feature>
<gene>
    <name evidence="2" type="ORF">CYNAS_LOCUS3616</name>
</gene>
<dbReference type="AlphaFoldDB" id="A0AA36DQ44"/>
<protein>
    <submittedName>
        <fullName evidence="2">Uncharacterized protein</fullName>
    </submittedName>
</protein>
<dbReference type="Proteomes" id="UP001176961">
    <property type="component" value="Unassembled WGS sequence"/>
</dbReference>
<evidence type="ECO:0000313" key="3">
    <source>
        <dbReference type="Proteomes" id="UP001176961"/>
    </source>
</evidence>